<dbReference type="EMBL" id="NBYO01000003">
    <property type="protein sequence ID" value="OXS99511.1"/>
    <property type="molecule type" value="Genomic_DNA"/>
</dbReference>
<comment type="similarity">
    <text evidence="2">Belongs to the DeoC/FbaB aldolase family. DeoC type 2 subfamily.</text>
</comment>
<evidence type="ECO:0000256" key="1">
    <source>
        <dbReference type="ARBA" id="ARBA00004816"/>
    </source>
</evidence>
<evidence type="ECO:0000256" key="3">
    <source>
        <dbReference type="ARBA" id="ARBA00012515"/>
    </source>
</evidence>
<dbReference type="AlphaFoldDB" id="A0A231UUH1"/>
<keyword evidence="4" id="KW-0456">Lyase</keyword>
<dbReference type="PANTHER" id="PTHR10889:SF3">
    <property type="entry name" value="DEOXYRIBOSE-PHOSPHATE ALDOLASE"/>
    <property type="match status" value="1"/>
</dbReference>
<dbReference type="Pfam" id="PF01791">
    <property type="entry name" value="DeoC"/>
    <property type="match status" value="1"/>
</dbReference>
<dbReference type="RefSeq" id="WP_094078290.1">
    <property type="nucleotide sequence ID" value="NZ_NBYO01000003.1"/>
</dbReference>
<gene>
    <name evidence="8" type="ORF">B7H23_15330</name>
</gene>
<dbReference type="GO" id="GO:0005737">
    <property type="term" value="C:cytoplasm"/>
    <property type="evidence" value="ECO:0007669"/>
    <property type="project" value="InterPro"/>
</dbReference>
<accession>A0A231UUH1</accession>
<name>A0A231UUH1_9HYPH</name>
<dbReference type="PIRSF" id="PIRSF001357">
    <property type="entry name" value="DeoC"/>
    <property type="match status" value="1"/>
</dbReference>
<evidence type="ECO:0000313" key="9">
    <source>
        <dbReference type="Proteomes" id="UP000215405"/>
    </source>
</evidence>
<dbReference type="Gene3D" id="3.20.20.70">
    <property type="entry name" value="Aldolase class I"/>
    <property type="match status" value="1"/>
</dbReference>
<evidence type="ECO:0000256" key="2">
    <source>
        <dbReference type="ARBA" id="ARBA00009473"/>
    </source>
</evidence>
<dbReference type="SUPFAM" id="SSF51569">
    <property type="entry name" value="Aldolase"/>
    <property type="match status" value="1"/>
</dbReference>
<dbReference type="SMART" id="SM01133">
    <property type="entry name" value="DeoC"/>
    <property type="match status" value="1"/>
</dbReference>
<dbReference type="EC" id="4.1.2.4" evidence="3 7"/>
<evidence type="ECO:0000256" key="7">
    <source>
        <dbReference type="NCBIfam" id="TIGR00126"/>
    </source>
</evidence>
<comment type="caution">
    <text evidence="8">The sequence shown here is derived from an EMBL/GenBank/DDBJ whole genome shotgun (WGS) entry which is preliminary data.</text>
</comment>
<evidence type="ECO:0000313" key="8">
    <source>
        <dbReference type="EMBL" id="OXS99511.1"/>
    </source>
</evidence>
<evidence type="ECO:0000256" key="5">
    <source>
        <dbReference type="ARBA" id="ARBA00023270"/>
    </source>
</evidence>
<organism evidence="8 9">
    <name type="scientific">Notoacmeibacter marinus</name>
    <dbReference type="NCBI Taxonomy" id="1876515"/>
    <lineage>
        <taxon>Bacteria</taxon>
        <taxon>Pseudomonadati</taxon>
        <taxon>Pseudomonadota</taxon>
        <taxon>Alphaproteobacteria</taxon>
        <taxon>Hyphomicrobiales</taxon>
        <taxon>Notoacmeibacteraceae</taxon>
        <taxon>Notoacmeibacter</taxon>
    </lineage>
</organism>
<proteinExistence type="inferred from homology"/>
<dbReference type="GO" id="GO:0009264">
    <property type="term" value="P:deoxyribonucleotide catabolic process"/>
    <property type="evidence" value="ECO:0007669"/>
    <property type="project" value="UniProtKB-UniRule"/>
</dbReference>
<dbReference type="NCBIfam" id="TIGR00126">
    <property type="entry name" value="deoC"/>
    <property type="match status" value="1"/>
</dbReference>
<reference evidence="9" key="1">
    <citation type="journal article" date="2017" name="Int. J. Syst. Evol. Microbiol.">
        <title>Notoacmeibacter marinus gen. nov., sp. nov., isolated from the gut of a limpet and proposal of Notoacmeibacteraceae fam. nov. in the order Rhizobiales of the class Alphaproteobacteria.</title>
        <authorList>
            <person name="Huang Z."/>
            <person name="Guo F."/>
            <person name="Lai Q."/>
        </authorList>
    </citation>
    <scope>NUCLEOTIDE SEQUENCE [LARGE SCALE GENOMIC DNA]</scope>
    <source>
        <strain evidence="9">XMTR2A4</strain>
    </source>
</reference>
<dbReference type="Proteomes" id="UP000215405">
    <property type="component" value="Unassembled WGS sequence"/>
</dbReference>
<protein>
    <recommendedName>
        <fullName evidence="3 7">Deoxyribose-phosphate aldolase</fullName>
        <ecNumber evidence="3 7">4.1.2.4</ecNumber>
    </recommendedName>
</protein>
<dbReference type="GO" id="GO:0016052">
    <property type="term" value="P:carbohydrate catabolic process"/>
    <property type="evidence" value="ECO:0007669"/>
    <property type="project" value="TreeGrafter"/>
</dbReference>
<dbReference type="InterPro" id="IPR013785">
    <property type="entry name" value="Aldolase_TIM"/>
</dbReference>
<sequence length="254" mass="26258">MTELSDAAYAKRLIGCLDLTELSDDRAADKADRLLEKARTPFGPVAAVCVWPDHVKRAAIAVRGTPIQIATVVNFPGGEEPWEQTQHDIRLALANGATEIDVVVDYRRGVEDPHAVTFSVRQVKDAAGGLPVKAILETGMLDDIDDMQLLAGAALTGGADFVKTSTGKVKTGATMEAAEALLDAIAAAGTGGLKVSGGVRGFAEAKAYADLAARKMGEAFVGPKTFRIGASSLLTDLVAVAGGEQSSATSGSGY</sequence>
<keyword evidence="9" id="KW-1185">Reference proteome</keyword>
<dbReference type="GO" id="GO:0004139">
    <property type="term" value="F:deoxyribose-phosphate aldolase activity"/>
    <property type="evidence" value="ECO:0007669"/>
    <property type="project" value="UniProtKB-UniRule"/>
</dbReference>
<keyword evidence="5" id="KW-0704">Schiff base</keyword>
<evidence type="ECO:0000256" key="6">
    <source>
        <dbReference type="ARBA" id="ARBA00048791"/>
    </source>
</evidence>
<evidence type="ECO:0000256" key="4">
    <source>
        <dbReference type="ARBA" id="ARBA00023239"/>
    </source>
</evidence>
<dbReference type="InterPro" id="IPR002915">
    <property type="entry name" value="DeoC/FbaB/LacD_aldolase"/>
</dbReference>
<comment type="pathway">
    <text evidence="1">Carbohydrate degradation; 2-deoxy-D-ribose 1-phosphate degradation; D-glyceraldehyde 3-phosphate and acetaldehyde from 2-deoxy-alpha-D-ribose 1-phosphate: step 2/2.</text>
</comment>
<dbReference type="PANTHER" id="PTHR10889">
    <property type="entry name" value="DEOXYRIBOSE-PHOSPHATE ALDOLASE"/>
    <property type="match status" value="1"/>
</dbReference>
<dbReference type="InterPro" id="IPR011343">
    <property type="entry name" value="DeoC"/>
</dbReference>
<comment type="catalytic activity">
    <reaction evidence="6">
        <text>2-deoxy-D-ribose 5-phosphate = D-glyceraldehyde 3-phosphate + acetaldehyde</text>
        <dbReference type="Rhea" id="RHEA:12821"/>
        <dbReference type="ChEBI" id="CHEBI:15343"/>
        <dbReference type="ChEBI" id="CHEBI:59776"/>
        <dbReference type="ChEBI" id="CHEBI:62877"/>
        <dbReference type="EC" id="4.1.2.4"/>
    </reaction>
</comment>